<dbReference type="Proteomes" id="UP000015530">
    <property type="component" value="Unassembled WGS sequence"/>
</dbReference>
<evidence type="ECO:0000313" key="2">
    <source>
        <dbReference type="Proteomes" id="UP000015530"/>
    </source>
</evidence>
<organism evidence="1 2">
    <name type="scientific">Colletotrichum gloeosporioides (strain Cg-14)</name>
    <name type="common">Anthracnose fungus</name>
    <name type="synonym">Glomerella cingulata</name>
    <dbReference type="NCBI Taxonomy" id="1237896"/>
    <lineage>
        <taxon>Eukaryota</taxon>
        <taxon>Fungi</taxon>
        <taxon>Dikarya</taxon>
        <taxon>Ascomycota</taxon>
        <taxon>Pezizomycotina</taxon>
        <taxon>Sordariomycetes</taxon>
        <taxon>Hypocreomycetidae</taxon>
        <taxon>Glomerellales</taxon>
        <taxon>Glomerellaceae</taxon>
        <taxon>Colletotrichum</taxon>
        <taxon>Colletotrichum gloeosporioides species complex</taxon>
    </lineage>
</organism>
<dbReference type="HOGENOM" id="CLU_3437655_0_0_1"/>
<proteinExistence type="predicted"/>
<reference evidence="2" key="1">
    <citation type="journal article" date="2013" name="Mol. Plant Microbe Interact.">
        <title>Global aspects of pacC regulation of pathogenicity genes in Colletotrichum gloeosporioides as revealed by transcriptome analysis.</title>
        <authorList>
            <person name="Alkan N."/>
            <person name="Meng X."/>
            <person name="Friedlander G."/>
            <person name="Reuveni E."/>
            <person name="Sukno S."/>
            <person name="Sherman A."/>
            <person name="Thon M."/>
            <person name="Fluhr R."/>
            <person name="Prusky D."/>
        </authorList>
    </citation>
    <scope>NUCLEOTIDE SEQUENCE [LARGE SCALE GENOMIC DNA]</scope>
    <source>
        <strain evidence="2">Cg-14</strain>
    </source>
</reference>
<dbReference type="EMBL" id="AMYD01003103">
    <property type="protein sequence ID" value="EQB47112.1"/>
    <property type="molecule type" value="Genomic_DNA"/>
</dbReference>
<evidence type="ECO:0000313" key="1">
    <source>
        <dbReference type="EMBL" id="EQB47112.1"/>
    </source>
</evidence>
<accession>T0JVS6</accession>
<comment type="caution">
    <text evidence="1">The sequence shown here is derived from an EMBL/GenBank/DDBJ whole genome shotgun (WGS) entry which is preliminary data.</text>
</comment>
<name>T0JVS6_COLGC</name>
<protein>
    <submittedName>
        <fullName evidence="1">Uncharacterized protein</fullName>
    </submittedName>
</protein>
<sequence>MEITPSKKDKA</sequence>
<gene>
    <name evidence="1" type="ORF">CGLO_13780</name>
</gene>